<dbReference type="PANTHER" id="PTHR31503">
    <property type="entry name" value="VACUOLAR CALCIUM ION TRANSPORTER"/>
    <property type="match status" value="1"/>
</dbReference>
<keyword evidence="4 12" id="KW-0050">Antiport</keyword>
<reference evidence="14" key="1">
    <citation type="submission" date="2023-03" db="UniProtKB">
        <authorList>
            <consortium name="EnsemblPlants"/>
        </authorList>
    </citation>
    <scope>IDENTIFICATION</scope>
</reference>
<feature type="transmembrane region" description="Helical" evidence="12">
    <location>
        <begin position="170"/>
        <end position="191"/>
    </location>
</feature>
<keyword evidence="5 12" id="KW-0926">Vacuole</keyword>
<keyword evidence="3 12" id="KW-0813">Transport</keyword>
<evidence type="ECO:0000256" key="7">
    <source>
        <dbReference type="ARBA" id="ARBA00022692"/>
    </source>
</evidence>
<dbReference type="Gene3D" id="1.20.1420.30">
    <property type="entry name" value="NCX, central ion-binding region"/>
    <property type="match status" value="2"/>
</dbReference>
<gene>
    <name evidence="16" type="primary">LOC103497083</name>
    <name evidence="14" type="synonym">103497083</name>
</gene>
<keyword evidence="6 12" id="KW-0109">Calcium transport</keyword>
<proteinExistence type="inferred from homology"/>
<evidence type="ECO:0000313" key="14">
    <source>
        <dbReference type="EnsemblPlants" id="MELO3C020552.2.1"/>
    </source>
</evidence>
<protein>
    <recommendedName>
        <fullName evidence="12">Vacuolar cation/proton exchanger</fullName>
    </recommendedName>
</protein>
<feature type="transmembrane region" description="Helical" evidence="12">
    <location>
        <begin position="203"/>
        <end position="225"/>
    </location>
</feature>
<dbReference type="InterPro" id="IPR004713">
    <property type="entry name" value="CaH_exchang"/>
</dbReference>
<dbReference type="EnsemblPlants" id="MELO3C020552.2.1">
    <property type="protein sequence ID" value="MELO3C020552.2.1"/>
    <property type="gene ID" value="MELO3C020552.2"/>
</dbReference>
<evidence type="ECO:0000259" key="13">
    <source>
        <dbReference type="Pfam" id="PF01699"/>
    </source>
</evidence>
<evidence type="ECO:0000313" key="16">
    <source>
        <dbReference type="RefSeq" id="XP_008457375.1"/>
    </source>
</evidence>
<feature type="transmembrane region" description="Helical" evidence="12">
    <location>
        <begin position="41"/>
        <end position="61"/>
    </location>
</feature>
<dbReference type="InterPro" id="IPR004798">
    <property type="entry name" value="CAX-like"/>
</dbReference>
<dbReference type="OrthoDB" id="1699231at2759"/>
<dbReference type="AlphaFoldDB" id="A0A1S3C6N1"/>
<dbReference type="NCBIfam" id="TIGR00846">
    <property type="entry name" value="caca2"/>
    <property type="match status" value="1"/>
</dbReference>
<evidence type="ECO:0000256" key="1">
    <source>
        <dbReference type="ARBA" id="ARBA00004128"/>
    </source>
</evidence>
<feature type="transmembrane region" description="Helical" evidence="12">
    <location>
        <begin position="289"/>
        <end position="316"/>
    </location>
</feature>
<dbReference type="SMR" id="A0A1S3C6N1"/>
<reference evidence="16" key="2">
    <citation type="submission" date="2025-04" db="UniProtKB">
        <authorList>
            <consortium name="RefSeq"/>
        </authorList>
    </citation>
    <scope>IDENTIFICATION</scope>
</reference>
<dbReference type="InParanoid" id="A0A1S3C6N1"/>
<dbReference type="GeneID" id="103497083"/>
<keyword evidence="10 12" id="KW-0406">Ion transport</keyword>
<name>A0A1S3C6N1_CUCME</name>
<evidence type="ECO:0000256" key="10">
    <source>
        <dbReference type="ARBA" id="ARBA00023065"/>
    </source>
</evidence>
<dbReference type="RefSeq" id="XP_008457375.1">
    <property type="nucleotide sequence ID" value="XM_008459153.2"/>
</dbReference>
<evidence type="ECO:0000256" key="11">
    <source>
        <dbReference type="ARBA" id="ARBA00023136"/>
    </source>
</evidence>
<evidence type="ECO:0000256" key="4">
    <source>
        <dbReference type="ARBA" id="ARBA00022449"/>
    </source>
</evidence>
<keyword evidence="7 12" id="KW-0812">Transmembrane</keyword>
<dbReference type="NCBIfam" id="TIGR00378">
    <property type="entry name" value="cax"/>
    <property type="match status" value="1"/>
</dbReference>
<evidence type="ECO:0000256" key="5">
    <source>
        <dbReference type="ARBA" id="ARBA00022554"/>
    </source>
</evidence>
<feature type="transmembrane region" description="Helical" evidence="12">
    <location>
        <begin position="357"/>
        <end position="376"/>
    </location>
</feature>
<feature type="domain" description="Sodium/calcium exchanger membrane region" evidence="13">
    <location>
        <begin position="71"/>
        <end position="227"/>
    </location>
</feature>
<keyword evidence="9 12" id="KW-1133">Transmembrane helix</keyword>
<dbReference type="KEGG" id="cmo:103497083"/>
<dbReference type="GO" id="GO:0009705">
    <property type="term" value="C:plant-type vacuole membrane"/>
    <property type="evidence" value="ECO:0007669"/>
    <property type="project" value="TreeGrafter"/>
</dbReference>
<dbReference type="GO" id="GO:0006874">
    <property type="term" value="P:intracellular calcium ion homeostasis"/>
    <property type="evidence" value="ECO:0007669"/>
    <property type="project" value="TreeGrafter"/>
</dbReference>
<comment type="similarity">
    <text evidence="2">Belongs to the Ca(2+):cation antiporter (CaCA) (TC 2.A.19) family. Cation/proton exchanger (CAX) subfamily.</text>
</comment>
<feature type="transmembrane region" description="Helical" evidence="12">
    <location>
        <begin position="322"/>
        <end position="345"/>
    </location>
</feature>
<dbReference type="FunFam" id="1.20.1420.30:FF:000008">
    <property type="entry name" value="Vacuolar cation/proton exchanger"/>
    <property type="match status" value="1"/>
</dbReference>
<feature type="transmembrane region" description="Helical" evidence="12">
    <location>
        <begin position="68"/>
        <end position="85"/>
    </location>
</feature>
<evidence type="ECO:0000256" key="12">
    <source>
        <dbReference type="RuleBase" id="RU365028"/>
    </source>
</evidence>
<organism evidence="15 16">
    <name type="scientific">Cucumis melo</name>
    <name type="common">Muskmelon</name>
    <dbReference type="NCBI Taxonomy" id="3656"/>
    <lineage>
        <taxon>Eukaryota</taxon>
        <taxon>Viridiplantae</taxon>
        <taxon>Streptophyta</taxon>
        <taxon>Embryophyta</taxon>
        <taxon>Tracheophyta</taxon>
        <taxon>Spermatophyta</taxon>
        <taxon>Magnoliopsida</taxon>
        <taxon>eudicotyledons</taxon>
        <taxon>Gunneridae</taxon>
        <taxon>Pentapetalae</taxon>
        <taxon>rosids</taxon>
        <taxon>fabids</taxon>
        <taxon>Cucurbitales</taxon>
        <taxon>Cucurbitaceae</taxon>
        <taxon>Benincaseae</taxon>
        <taxon>Cucumis</taxon>
    </lineage>
</organism>
<feature type="transmembrane region" description="Helical" evidence="12">
    <location>
        <begin position="382"/>
        <end position="402"/>
    </location>
</feature>
<evidence type="ECO:0000313" key="15">
    <source>
        <dbReference type="Proteomes" id="UP001652600"/>
    </source>
</evidence>
<feature type="domain" description="Sodium/calcium exchanger membrane region" evidence="13">
    <location>
        <begin position="258"/>
        <end position="396"/>
    </location>
</feature>
<dbReference type="PANTHER" id="PTHR31503:SF42">
    <property type="entry name" value="VACUOLAR CATION_PROTON EXCHANGER"/>
    <property type="match status" value="1"/>
</dbReference>
<feature type="transmembrane region" description="Helical" evidence="12">
    <location>
        <begin position="253"/>
        <end position="277"/>
    </location>
</feature>
<dbReference type="Pfam" id="PF01699">
    <property type="entry name" value="Na_Ca_ex"/>
    <property type="match status" value="2"/>
</dbReference>
<evidence type="ECO:0000256" key="9">
    <source>
        <dbReference type="ARBA" id="ARBA00022989"/>
    </source>
</evidence>
<keyword evidence="15" id="KW-1185">Reference proteome</keyword>
<comment type="subcellular location">
    <subcellularLocation>
        <location evidence="1">Vacuole membrane</location>
        <topology evidence="1">Multi-pass membrane protein</topology>
    </subcellularLocation>
</comment>
<accession>A0A1S3C6N1</accession>
<evidence type="ECO:0000256" key="6">
    <source>
        <dbReference type="ARBA" id="ARBA00022568"/>
    </source>
</evidence>
<dbReference type="Gramene" id="MELO3C020552.2.1">
    <property type="protein sequence ID" value="MELO3C020552.2.1"/>
    <property type="gene ID" value="MELO3C020552.2"/>
</dbReference>
<dbReference type="Proteomes" id="UP001652600">
    <property type="component" value="Chromosome 12"/>
</dbReference>
<dbReference type="GO" id="GO:0015369">
    <property type="term" value="F:calcium:proton antiporter activity"/>
    <property type="evidence" value="ECO:0007669"/>
    <property type="project" value="UniProtKB-UniRule"/>
</dbReference>
<dbReference type="InterPro" id="IPR044880">
    <property type="entry name" value="NCX_ion-bd_dom_sf"/>
</dbReference>
<dbReference type="InterPro" id="IPR004837">
    <property type="entry name" value="NaCa_Exmemb"/>
</dbReference>
<dbReference type="eggNOG" id="KOG1397">
    <property type="taxonomic scope" value="Eukaryota"/>
</dbReference>
<evidence type="ECO:0000256" key="2">
    <source>
        <dbReference type="ARBA" id="ARBA00008248"/>
    </source>
</evidence>
<keyword evidence="11 12" id="KW-0472">Membrane</keyword>
<comment type="function">
    <text evidence="12">Vacuolar cation/proton exchanger (CAX). Translocates Ca(2+) and other metal ions into vacuoles using the proton gradient formed by H(+)-ATPase and H(+)-pyrophosphatase.</text>
</comment>
<feature type="transmembrane region" description="Helical" evidence="12">
    <location>
        <begin position="136"/>
        <end position="158"/>
    </location>
</feature>
<feature type="transmembrane region" description="Helical" evidence="12">
    <location>
        <begin position="105"/>
        <end position="124"/>
    </location>
</feature>
<evidence type="ECO:0000256" key="8">
    <source>
        <dbReference type="ARBA" id="ARBA00022837"/>
    </source>
</evidence>
<keyword evidence="8 12" id="KW-0106">Calcium</keyword>
<sequence>MVGLHEPLVLIGDLEINEGGETVEASVPVRLGLVRELWRNLVKVVFGTKLAVLFSAIPLAMAADFYSFGRTWIFGLSLLGLAPLAERVSFLTEQIACYTGPTVGGLVNATCGNATELIIAMFALHQNKVNVLKFSLLGSILSNLLLVLGTSFLFGGLSNLNKQQTFNLKVANVSCVLLLLGLLCQMLPLMLTFASPKISTNIYVLQLSRTCSLLMLIAYIAYVFFQLKTHHQFFGLPQEDEDEDEEEVERAVIGIWSSIAWLVGMTILISILSQYIVATIEDASKSWGVSMSFVSIILLPIMGNAAEHAGSIIFAVKNKLDITLGIALGSAAQISLFVVPLSVIVGWCMGIKMDLDFGIIETTSLAFAIILTIFTLQDGSSHYIKGMVLVLSYVAISSCFFYS</sequence>
<evidence type="ECO:0000256" key="3">
    <source>
        <dbReference type="ARBA" id="ARBA00022448"/>
    </source>
</evidence>